<dbReference type="RefSeq" id="WP_184194073.1">
    <property type="nucleotide sequence ID" value="NZ_JACHGW010000002.1"/>
</dbReference>
<gene>
    <name evidence="4" type="ORF">HNQ39_001770</name>
</gene>
<comment type="caution">
    <text evidence="4">The sequence shown here is derived from an EMBL/GenBank/DDBJ whole genome shotgun (WGS) entry which is preliminary data.</text>
</comment>
<evidence type="ECO:0000313" key="4">
    <source>
        <dbReference type="EMBL" id="MBB6049979.1"/>
    </source>
</evidence>
<dbReference type="GO" id="GO:0016757">
    <property type="term" value="F:glycosyltransferase activity"/>
    <property type="evidence" value="ECO:0007669"/>
    <property type="project" value="InterPro"/>
</dbReference>
<dbReference type="SUPFAM" id="SSF53756">
    <property type="entry name" value="UDP-Glycosyltransferase/glycogen phosphorylase"/>
    <property type="match status" value="1"/>
</dbReference>
<protein>
    <submittedName>
        <fullName evidence="4">Glycosyltransferase involved in cell wall biosynthesis</fullName>
    </submittedName>
</protein>
<dbReference type="Pfam" id="PF13439">
    <property type="entry name" value="Glyco_transf_4"/>
    <property type="match status" value="1"/>
</dbReference>
<reference evidence="4 5" key="1">
    <citation type="submission" date="2020-08" db="EMBL/GenBank/DDBJ databases">
        <title>Genomic Encyclopedia of Type Strains, Phase IV (KMG-IV): sequencing the most valuable type-strain genomes for metagenomic binning, comparative biology and taxonomic classification.</title>
        <authorList>
            <person name="Goeker M."/>
        </authorList>
    </citation>
    <scope>NUCLEOTIDE SEQUENCE [LARGE SCALE GENOMIC DNA]</scope>
    <source>
        <strain evidence="4 5">DSM 23562</strain>
    </source>
</reference>
<dbReference type="Proteomes" id="UP000520814">
    <property type="component" value="Unassembled WGS sequence"/>
</dbReference>
<feature type="domain" description="Glycosyltransferase subfamily 4-like N-terminal" evidence="3">
    <location>
        <begin position="19"/>
        <end position="182"/>
    </location>
</feature>
<dbReference type="AlphaFoldDB" id="A0A7W9SQ83"/>
<dbReference type="CDD" id="cd03809">
    <property type="entry name" value="GT4_MtfB-like"/>
    <property type="match status" value="1"/>
</dbReference>
<evidence type="ECO:0000259" key="2">
    <source>
        <dbReference type="Pfam" id="PF00534"/>
    </source>
</evidence>
<keyword evidence="1 4" id="KW-0808">Transferase</keyword>
<dbReference type="GO" id="GO:0009103">
    <property type="term" value="P:lipopolysaccharide biosynthetic process"/>
    <property type="evidence" value="ECO:0007669"/>
    <property type="project" value="TreeGrafter"/>
</dbReference>
<accession>A0A7W9SQ83</accession>
<evidence type="ECO:0000259" key="3">
    <source>
        <dbReference type="Pfam" id="PF13439"/>
    </source>
</evidence>
<proteinExistence type="predicted"/>
<sequence length="386" mass="42580">MKKLKIGITTLGADGGKSGISRYVMAMVAEYSRMQREGLDVEFQVVCHADEAEIFVPAGLHLETILVSNDLKAASRNLLWHQSTLPLLAAKNRWDALFLPAGNRRLPWSSPCPTVGTVFDFSIKHVPGKYDRAHHTYITKVLPALARRLTRVVTLSECSKSDIVRYAQVPAERIHVIPAGADSRFRPLSRSVCMPVIQRYVAGKPYLLYVSRIEHPGKNHVRLIEAFTRFKAETQLPHQLLLAGSDWNGAEVVHQAAEASPFAKEIHFTGFLPDVDLPPLYAGADAVIFPSLWEGFGLPVLEAMQAGIPVACSNVASLPEVAGDTALLFDPLDSNAIACSMIQLMEDPARREALAQAGRERSLGFSWRRSAEETLAVLRTVAERRK</sequence>
<dbReference type="PANTHER" id="PTHR46401:SF2">
    <property type="entry name" value="GLYCOSYLTRANSFERASE WBBK-RELATED"/>
    <property type="match status" value="1"/>
</dbReference>
<keyword evidence="5" id="KW-1185">Reference proteome</keyword>
<dbReference type="Gene3D" id="3.40.50.2000">
    <property type="entry name" value="Glycogen Phosphorylase B"/>
    <property type="match status" value="2"/>
</dbReference>
<dbReference type="PANTHER" id="PTHR46401">
    <property type="entry name" value="GLYCOSYLTRANSFERASE WBBK-RELATED"/>
    <property type="match status" value="1"/>
</dbReference>
<name>A0A7W9SQ83_ARMRO</name>
<organism evidence="4 5">
    <name type="scientific">Armatimonas rosea</name>
    <dbReference type="NCBI Taxonomy" id="685828"/>
    <lineage>
        <taxon>Bacteria</taxon>
        <taxon>Bacillati</taxon>
        <taxon>Armatimonadota</taxon>
        <taxon>Armatimonadia</taxon>
        <taxon>Armatimonadales</taxon>
        <taxon>Armatimonadaceae</taxon>
        <taxon>Armatimonas</taxon>
    </lineage>
</organism>
<dbReference type="InterPro" id="IPR028098">
    <property type="entry name" value="Glyco_trans_4-like_N"/>
</dbReference>
<dbReference type="InterPro" id="IPR001296">
    <property type="entry name" value="Glyco_trans_1"/>
</dbReference>
<feature type="domain" description="Glycosyl transferase family 1" evidence="2">
    <location>
        <begin position="203"/>
        <end position="361"/>
    </location>
</feature>
<evidence type="ECO:0000313" key="5">
    <source>
        <dbReference type="Proteomes" id="UP000520814"/>
    </source>
</evidence>
<dbReference type="Pfam" id="PF00534">
    <property type="entry name" value="Glycos_transf_1"/>
    <property type="match status" value="1"/>
</dbReference>
<evidence type="ECO:0000256" key="1">
    <source>
        <dbReference type="ARBA" id="ARBA00022679"/>
    </source>
</evidence>
<dbReference type="EMBL" id="JACHGW010000002">
    <property type="protein sequence ID" value="MBB6049979.1"/>
    <property type="molecule type" value="Genomic_DNA"/>
</dbReference>